<reference evidence="2" key="2">
    <citation type="journal article" date="2020" name="Nat. Commun.">
        <title>Large-scale genome sequencing of mycorrhizal fungi provides insights into the early evolution of symbiotic traits.</title>
        <authorList>
            <person name="Miyauchi S."/>
            <person name="Kiss E."/>
            <person name="Kuo A."/>
            <person name="Drula E."/>
            <person name="Kohler A."/>
            <person name="Sanchez-Garcia M."/>
            <person name="Morin E."/>
            <person name="Andreopoulos B."/>
            <person name="Barry K.W."/>
            <person name="Bonito G."/>
            <person name="Buee M."/>
            <person name="Carver A."/>
            <person name="Chen C."/>
            <person name="Cichocki N."/>
            <person name="Clum A."/>
            <person name="Culley D."/>
            <person name="Crous P.W."/>
            <person name="Fauchery L."/>
            <person name="Girlanda M."/>
            <person name="Hayes R.D."/>
            <person name="Keri Z."/>
            <person name="LaButti K."/>
            <person name="Lipzen A."/>
            <person name="Lombard V."/>
            <person name="Magnuson J."/>
            <person name="Maillard F."/>
            <person name="Murat C."/>
            <person name="Nolan M."/>
            <person name="Ohm R.A."/>
            <person name="Pangilinan J."/>
            <person name="Pereira M.F."/>
            <person name="Perotto S."/>
            <person name="Peter M."/>
            <person name="Pfister S."/>
            <person name="Riley R."/>
            <person name="Sitrit Y."/>
            <person name="Stielow J.B."/>
            <person name="Szollosi G."/>
            <person name="Zifcakova L."/>
            <person name="Stursova M."/>
            <person name="Spatafora J.W."/>
            <person name="Tedersoo L."/>
            <person name="Vaario L.M."/>
            <person name="Yamada A."/>
            <person name="Yan M."/>
            <person name="Wang P."/>
            <person name="Xu J."/>
            <person name="Bruns T."/>
            <person name="Baldrian P."/>
            <person name="Vilgalys R."/>
            <person name="Dunand C."/>
            <person name="Henrissat B."/>
            <person name="Grigoriev I.V."/>
            <person name="Hibbett D."/>
            <person name="Nagy L.G."/>
            <person name="Martin F.M."/>
        </authorList>
    </citation>
    <scope>NUCLEOTIDE SEQUENCE</scope>
    <source>
        <strain evidence="2">BED1</strain>
    </source>
</reference>
<dbReference type="EMBL" id="WHUW01000046">
    <property type="protein sequence ID" value="KAF8431781.1"/>
    <property type="molecule type" value="Genomic_DNA"/>
</dbReference>
<feature type="non-terminal residue" evidence="2">
    <location>
        <position position="1"/>
    </location>
</feature>
<name>A0AAD4B976_BOLED</name>
<keyword evidence="4" id="KW-1185">Reference proteome</keyword>
<sequence>KKQRHDEKRLGDATRLRLLGSRPVDYLKDRRPTKARTSRRNPSPDQQHFIQFPSCSPGARCP</sequence>
<proteinExistence type="predicted"/>
<feature type="region of interest" description="Disordered" evidence="1">
    <location>
        <begin position="1"/>
        <end position="62"/>
    </location>
</feature>
<gene>
    <name evidence="3" type="ORF">L210DRAFT_3559466</name>
    <name evidence="2" type="ORF">L210DRAFT_3590592</name>
</gene>
<organism evidence="2 4">
    <name type="scientific">Boletus edulis BED1</name>
    <dbReference type="NCBI Taxonomy" id="1328754"/>
    <lineage>
        <taxon>Eukaryota</taxon>
        <taxon>Fungi</taxon>
        <taxon>Dikarya</taxon>
        <taxon>Basidiomycota</taxon>
        <taxon>Agaricomycotina</taxon>
        <taxon>Agaricomycetes</taxon>
        <taxon>Agaricomycetidae</taxon>
        <taxon>Boletales</taxon>
        <taxon>Boletineae</taxon>
        <taxon>Boletaceae</taxon>
        <taxon>Boletoideae</taxon>
        <taxon>Boletus</taxon>
    </lineage>
</organism>
<dbReference type="AlphaFoldDB" id="A0AAD4B976"/>
<feature type="compositionally biased region" description="Basic and acidic residues" evidence="1">
    <location>
        <begin position="1"/>
        <end position="15"/>
    </location>
</feature>
<protein>
    <submittedName>
        <fullName evidence="2">Uncharacterized protein</fullName>
    </submittedName>
</protein>
<dbReference type="EMBL" id="WHUW01000433">
    <property type="protein sequence ID" value="KAF8414757.1"/>
    <property type="molecule type" value="Genomic_DNA"/>
</dbReference>
<dbReference type="Proteomes" id="UP001194468">
    <property type="component" value="Unassembled WGS sequence"/>
</dbReference>
<feature type="compositionally biased region" description="Polar residues" evidence="1">
    <location>
        <begin position="40"/>
        <end position="49"/>
    </location>
</feature>
<evidence type="ECO:0000313" key="4">
    <source>
        <dbReference type="Proteomes" id="UP001194468"/>
    </source>
</evidence>
<evidence type="ECO:0000313" key="2">
    <source>
        <dbReference type="EMBL" id="KAF8414757.1"/>
    </source>
</evidence>
<comment type="caution">
    <text evidence="2">The sequence shown here is derived from an EMBL/GenBank/DDBJ whole genome shotgun (WGS) entry which is preliminary data.</text>
</comment>
<evidence type="ECO:0000313" key="3">
    <source>
        <dbReference type="EMBL" id="KAF8431781.1"/>
    </source>
</evidence>
<reference evidence="2" key="1">
    <citation type="submission" date="2019-10" db="EMBL/GenBank/DDBJ databases">
        <authorList>
            <consortium name="DOE Joint Genome Institute"/>
            <person name="Kuo A."/>
            <person name="Miyauchi S."/>
            <person name="Kiss E."/>
            <person name="Drula E."/>
            <person name="Kohler A."/>
            <person name="Sanchez-Garcia M."/>
            <person name="Andreopoulos B."/>
            <person name="Barry K.W."/>
            <person name="Bonito G."/>
            <person name="Buee M."/>
            <person name="Carver A."/>
            <person name="Chen C."/>
            <person name="Cichocki N."/>
            <person name="Clum A."/>
            <person name="Culley D."/>
            <person name="Crous P.W."/>
            <person name="Fauchery L."/>
            <person name="Girlanda M."/>
            <person name="Hayes R."/>
            <person name="Keri Z."/>
            <person name="LaButti K."/>
            <person name="Lipzen A."/>
            <person name="Lombard V."/>
            <person name="Magnuson J."/>
            <person name="Maillard F."/>
            <person name="Morin E."/>
            <person name="Murat C."/>
            <person name="Nolan M."/>
            <person name="Ohm R."/>
            <person name="Pangilinan J."/>
            <person name="Pereira M."/>
            <person name="Perotto S."/>
            <person name="Peter M."/>
            <person name="Riley R."/>
            <person name="Sitrit Y."/>
            <person name="Stielow B."/>
            <person name="Szollosi G."/>
            <person name="Zifcakova L."/>
            <person name="Stursova M."/>
            <person name="Spatafora J.W."/>
            <person name="Tedersoo L."/>
            <person name="Vaario L.-M."/>
            <person name="Yamada A."/>
            <person name="Yan M."/>
            <person name="Wang P."/>
            <person name="Xu J."/>
            <person name="Bruns T."/>
            <person name="Baldrian P."/>
            <person name="Vilgalys R."/>
            <person name="Henrissat B."/>
            <person name="Grigoriev I.V."/>
            <person name="Hibbett D."/>
            <person name="Nagy L.G."/>
            <person name="Martin F.M."/>
        </authorList>
    </citation>
    <scope>NUCLEOTIDE SEQUENCE</scope>
    <source>
        <strain evidence="2">BED1</strain>
    </source>
</reference>
<evidence type="ECO:0000256" key="1">
    <source>
        <dbReference type="SAM" id="MobiDB-lite"/>
    </source>
</evidence>
<accession>A0AAD4B976</accession>